<keyword evidence="2" id="KW-1185">Reference proteome</keyword>
<accession>A0A2T1EPH5</accession>
<reference evidence="1 2" key="2">
    <citation type="submission" date="2018-03" db="EMBL/GenBank/DDBJ databases">
        <title>The ancient ancestry and fast evolution of plastids.</title>
        <authorList>
            <person name="Moore K.R."/>
            <person name="Magnabosco C."/>
            <person name="Momper L."/>
            <person name="Gold D.A."/>
            <person name="Bosak T."/>
            <person name="Fournier G.P."/>
        </authorList>
    </citation>
    <scope>NUCLEOTIDE SEQUENCE [LARGE SCALE GENOMIC DNA]</scope>
    <source>
        <strain evidence="1 2">ULC18</strain>
    </source>
</reference>
<evidence type="ECO:0000313" key="1">
    <source>
        <dbReference type="EMBL" id="PSB34647.1"/>
    </source>
</evidence>
<gene>
    <name evidence="1" type="ORF">C7B82_02055</name>
</gene>
<evidence type="ECO:0000313" key="2">
    <source>
        <dbReference type="Proteomes" id="UP000239576"/>
    </source>
</evidence>
<dbReference type="AlphaFoldDB" id="A0A2T1EPH5"/>
<organism evidence="1 2">
    <name type="scientific">Stenomitos frigidus ULC18</name>
    <dbReference type="NCBI Taxonomy" id="2107698"/>
    <lineage>
        <taxon>Bacteria</taxon>
        <taxon>Bacillati</taxon>
        <taxon>Cyanobacteriota</taxon>
        <taxon>Cyanophyceae</taxon>
        <taxon>Leptolyngbyales</taxon>
        <taxon>Leptolyngbyaceae</taxon>
        <taxon>Stenomitos</taxon>
    </lineage>
</organism>
<dbReference type="EMBL" id="PVWK01000013">
    <property type="protein sequence ID" value="PSB34647.1"/>
    <property type="molecule type" value="Genomic_DNA"/>
</dbReference>
<comment type="caution">
    <text evidence="1">The sequence shown here is derived from an EMBL/GenBank/DDBJ whole genome shotgun (WGS) entry which is preliminary data.</text>
</comment>
<feature type="non-terminal residue" evidence="1">
    <location>
        <position position="1"/>
    </location>
</feature>
<reference evidence="2" key="1">
    <citation type="submission" date="2018-02" db="EMBL/GenBank/DDBJ databases">
        <authorList>
            <person name="Moore K."/>
            <person name="Momper L."/>
        </authorList>
    </citation>
    <scope>NUCLEOTIDE SEQUENCE [LARGE SCALE GENOMIC DNA]</scope>
    <source>
        <strain evidence="2">ULC18</strain>
    </source>
</reference>
<protein>
    <submittedName>
        <fullName evidence="1">Transposase</fullName>
    </submittedName>
</protein>
<proteinExistence type="predicted"/>
<name>A0A2T1EPH5_9CYAN</name>
<dbReference type="Proteomes" id="UP000239576">
    <property type="component" value="Unassembled WGS sequence"/>
</dbReference>
<sequence length="40" mass="4348">KHLDELRLLMRSRLEAMTPGVIASIAGWNSIRTALSVAGI</sequence>